<evidence type="ECO:0000313" key="7">
    <source>
        <dbReference type="EMBL" id="QQO09037.1"/>
    </source>
</evidence>
<keyword evidence="8" id="KW-1185">Reference proteome</keyword>
<dbReference type="InterPro" id="IPR051201">
    <property type="entry name" value="Chloro_Bact_Ser_Proteases"/>
</dbReference>
<dbReference type="SUPFAM" id="SSF50156">
    <property type="entry name" value="PDZ domain-like"/>
    <property type="match status" value="1"/>
</dbReference>
<reference evidence="7" key="1">
    <citation type="submission" date="2021-01" db="EMBL/GenBank/DDBJ databases">
        <title>Description of Breznakiella homolactica.</title>
        <authorList>
            <person name="Song Y."/>
            <person name="Brune A."/>
        </authorList>
    </citation>
    <scope>NUCLEOTIDE SEQUENCE</scope>
    <source>
        <strain evidence="7">RmG30</strain>
    </source>
</reference>
<dbReference type="InterPro" id="IPR001940">
    <property type="entry name" value="Peptidase_S1C"/>
</dbReference>
<dbReference type="InterPro" id="IPR036034">
    <property type="entry name" value="PDZ_sf"/>
</dbReference>
<keyword evidence="5" id="KW-0472">Membrane</keyword>
<comment type="similarity">
    <text evidence="1">Belongs to the peptidase S1C family.</text>
</comment>
<dbReference type="InterPro" id="IPR001478">
    <property type="entry name" value="PDZ"/>
</dbReference>
<evidence type="ECO:0000256" key="1">
    <source>
        <dbReference type="ARBA" id="ARBA00010541"/>
    </source>
</evidence>
<evidence type="ECO:0000259" key="6">
    <source>
        <dbReference type="SMART" id="SM00228"/>
    </source>
</evidence>
<dbReference type="SMART" id="SM00228">
    <property type="entry name" value="PDZ"/>
    <property type="match status" value="1"/>
</dbReference>
<dbReference type="GO" id="GO:0006508">
    <property type="term" value="P:proteolysis"/>
    <property type="evidence" value="ECO:0007669"/>
    <property type="project" value="UniProtKB-KW"/>
</dbReference>
<dbReference type="EMBL" id="CP067089">
    <property type="protein sequence ID" value="QQO09037.1"/>
    <property type="molecule type" value="Genomic_DNA"/>
</dbReference>
<dbReference type="Pfam" id="PF13180">
    <property type="entry name" value="PDZ_2"/>
    <property type="match status" value="1"/>
</dbReference>
<keyword evidence="5" id="KW-0812">Transmembrane</keyword>
<accession>A0A7T7XMN1</accession>
<keyword evidence="3" id="KW-0378">Hydrolase</keyword>
<dbReference type="RefSeq" id="WP_215626342.1">
    <property type="nucleotide sequence ID" value="NZ_CP067089.2"/>
</dbReference>
<dbReference type="PRINTS" id="PR00834">
    <property type="entry name" value="PROTEASES2C"/>
</dbReference>
<feature type="transmembrane region" description="Helical" evidence="5">
    <location>
        <begin position="9"/>
        <end position="30"/>
    </location>
</feature>
<protein>
    <submittedName>
        <fullName evidence="7">Trypsin-like peptidase domain-containing protein</fullName>
    </submittedName>
</protein>
<dbReference type="Proteomes" id="UP000595917">
    <property type="component" value="Chromosome"/>
</dbReference>
<sequence>MKLYSRGQLIFFSVLSALIVLMFAVGIGIFKFPSQRSGNTAAAAAVPPGTVSIGDPFEALELRQSSYTDPKLIKTAELSAFTEDERENISIYEQLNEAVVNVTTETVAINWFLEPVPQQGGSGSGSIIDTRGYVLTNNHVIENAYKVFVNLADGSQFEGQVIGTDPENDLAVLKFEPPRGMQLKTVPFGESGGLRVGQKVLAIGNPFALERTLTVGIVSGLGRPIQTSNRNIIRDMIQTDASINPGNSGGPLLDAQGRMIGINTMIYSPSGGSVGIGFAVPVNTAKRVVAEIIEFGKVRRGWIDATVVQIFPALVRYANLPVDSGLLVSRTRRGGFAERAGLRQGSEPVRYGSSVIYLGGDIITSVDGMKVNTLADLYSALEDNKPGEKIAVEVNRGGRTVKLEVVLADREETIN</sequence>
<evidence type="ECO:0000256" key="3">
    <source>
        <dbReference type="ARBA" id="ARBA00022801"/>
    </source>
</evidence>
<evidence type="ECO:0000256" key="2">
    <source>
        <dbReference type="ARBA" id="ARBA00022670"/>
    </source>
</evidence>
<keyword evidence="4" id="KW-0720">Serine protease</keyword>
<dbReference type="Gene3D" id="2.30.42.10">
    <property type="match status" value="1"/>
</dbReference>
<dbReference type="FunFam" id="2.40.10.10:FF:000001">
    <property type="entry name" value="Periplasmic serine protease DegS"/>
    <property type="match status" value="1"/>
</dbReference>
<dbReference type="PANTHER" id="PTHR43343:SF3">
    <property type="entry name" value="PROTEASE DO-LIKE 8, CHLOROPLASTIC"/>
    <property type="match status" value="1"/>
</dbReference>
<dbReference type="InterPro" id="IPR009003">
    <property type="entry name" value="Peptidase_S1_PA"/>
</dbReference>
<dbReference type="PANTHER" id="PTHR43343">
    <property type="entry name" value="PEPTIDASE S12"/>
    <property type="match status" value="1"/>
</dbReference>
<dbReference type="GO" id="GO:0004252">
    <property type="term" value="F:serine-type endopeptidase activity"/>
    <property type="evidence" value="ECO:0007669"/>
    <property type="project" value="InterPro"/>
</dbReference>
<evidence type="ECO:0000256" key="4">
    <source>
        <dbReference type="ARBA" id="ARBA00022825"/>
    </source>
</evidence>
<dbReference type="SUPFAM" id="SSF50494">
    <property type="entry name" value="Trypsin-like serine proteases"/>
    <property type="match status" value="1"/>
</dbReference>
<keyword evidence="5" id="KW-1133">Transmembrane helix</keyword>
<evidence type="ECO:0000313" key="8">
    <source>
        <dbReference type="Proteomes" id="UP000595917"/>
    </source>
</evidence>
<evidence type="ECO:0000256" key="5">
    <source>
        <dbReference type="SAM" id="Phobius"/>
    </source>
</evidence>
<keyword evidence="2" id="KW-0645">Protease</keyword>
<feature type="domain" description="PDZ" evidence="6">
    <location>
        <begin position="301"/>
        <end position="398"/>
    </location>
</feature>
<dbReference type="Pfam" id="PF13365">
    <property type="entry name" value="Trypsin_2"/>
    <property type="match status" value="1"/>
</dbReference>
<dbReference type="KEGG" id="bhc:JFL75_19230"/>
<proteinExistence type="inferred from homology"/>
<dbReference type="Gene3D" id="2.40.10.120">
    <property type="match status" value="1"/>
</dbReference>
<organism evidence="7 8">
    <name type="scientific">Breznakiella homolactica</name>
    <dbReference type="NCBI Taxonomy" id="2798577"/>
    <lineage>
        <taxon>Bacteria</taxon>
        <taxon>Pseudomonadati</taxon>
        <taxon>Spirochaetota</taxon>
        <taxon>Spirochaetia</taxon>
        <taxon>Spirochaetales</taxon>
        <taxon>Breznakiellaceae</taxon>
        <taxon>Breznakiella</taxon>
    </lineage>
</organism>
<gene>
    <name evidence="7" type="ORF">JFL75_19230</name>
</gene>
<name>A0A7T7XMN1_9SPIR</name>
<dbReference type="AlphaFoldDB" id="A0A7T7XMN1"/>